<sequence length="355" mass="37658">MTSTDAMEEKESLTVPSQFIGKSQGSCIRQLSADSGHSSGDEASCGGGGAGGNGLVGGGGNGGGGCGAVVEGHGRSSHSSESSGKYSTRDSIGSCGGDCDRPHVHQGRIEECVMDLPVFSEEQDGPEDEGDNGVFTDDPCQGNSLHPLHDLTRSRKVSRGSSRGSRGSTSSERGSFSSVTSVTAILKARLGRSTSLIVQRDPSEAEVLSTCSYVPPGTQRPHRAVSLRLPRSHRPPHESDTNLPTIYVDDSPQQSDHRGQRKSSLRRALSLLSMNTSLRHDAASSQKAQKPVQKILRQPRRRHNTVRGLSGLAIDKSNQGTMCGSLQRAHTLYYPTATSLRHSATASRRNKSITT</sequence>
<feature type="compositionally biased region" description="Gly residues" evidence="1">
    <location>
        <begin position="45"/>
        <end position="67"/>
    </location>
</feature>
<feature type="region of interest" description="Disordered" evidence="1">
    <location>
        <begin position="121"/>
        <end position="178"/>
    </location>
</feature>
<accession>A0A8J5N770</accession>
<dbReference type="AlphaFoldDB" id="A0A8J5N770"/>
<protein>
    <submittedName>
        <fullName evidence="2">Uncharacterized protein</fullName>
    </submittedName>
</protein>
<dbReference type="EMBL" id="JAHLQT010006356">
    <property type="protein sequence ID" value="KAG7174935.1"/>
    <property type="molecule type" value="Genomic_DNA"/>
</dbReference>
<evidence type="ECO:0000313" key="2">
    <source>
        <dbReference type="EMBL" id="KAG7174935.1"/>
    </source>
</evidence>
<evidence type="ECO:0000313" key="3">
    <source>
        <dbReference type="Proteomes" id="UP000747542"/>
    </source>
</evidence>
<keyword evidence="3" id="KW-1185">Reference proteome</keyword>
<gene>
    <name evidence="2" type="ORF">Hamer_G015134</name>
</gene>
<proteinExistence type="predicted"/>
<dbReference type="Proteomes" id="UP000747542">
    <property type="component" value="Unassembled WGS sequence"/>
</dbReference>
<evidence type="ECO:0000256" key="1">
    <source>
        <dbReference type="SAM" id="MobiDB-lite"/>
    </source>
</evidence>
<comment type="caution">
    <text evidence="2">The sequence shown here is derived from an EMBL/GenBank/DDBJ whole genome shotgun (WGS) entry which is preliminary data.</text>
</comment>
<organism evidence="2 3">
    <name type="scientific">Homarus americanus</name>
    <name type="common">American lobster</name>
    <dbReference type="NCBI Taxonomy" id="6706"/>
    <lineage>
        <taxon>Eukaryota</taxon>
        <taxon>Metazoa</taxon>
        <taxon>Ecdysozoa</taxon>
        <taxon>Arthropoda</taxon>
        <taxon>Crustacea</taxon>
        <taxon>Multicrustacea</taxon>
        <taxon>Malacostraca</taxon>
        <taxon>Eumalacostraca</taxon>
        <taxon>Eucarida</taxon>
        <taxon>Decapoda</taxon>
        <taxon>Pleocyemata</taxon>
        <taxon>Astacidea</taxon>
        <taxon>Nephropoidea</taxon>
        <taxon>Nephropidae</taxon>
        <taxon>Homarus</taxon>
    </lineage>
</organism>
<name>A0A8J5N770_HOMAM</name>
<feature type="compositionally biased region" description="Low complexity" evidence="1">
    <location>
        <begin position="159"/>
        <end position="178"/>
    </location>
</feature>
<reference evidence="2" key="1">
    <citation type="journal article" date="2021" name="Sci. Adv.">
        <title>The American lobster genome reveals insights on longevity, neural, and immune adaptations.</title>
        <authorList>
            <person name="Polinski J.M."/>
            <person name="Zimin A.V."/>
            <person name="Clark K.F."/>
            <person name="Kohn A.B."/>
            <person name="Sadowski N."/>
            <person name="Timp W."/>
            <person name="Ptitsyn A."/>
            <person name="Khanna P."/>
            <person name="Romanova D.Y."/>
            <person name="Williams P."/>
            <person name="Greenwood S.J."/>
            <person name="Moroz L.L."/>
            <person name="Walt D.R."/>
            <person name="Bodnar A.G."/>
        </authorList>
    </citation>
    <scope>NUCLEOTIDE SEQUENCE</scope>
    <source>
        <strain evidence="2">GMGI-L3</strain>
    </source>
</reference>
<feature type="compositionally biased region" description="Acidic residues" evidence="1">
    <location>
        <begin position="121"/>
        <end position="131"/>
    </location>
</feature>
<feature type="region of interest" description="Disordered" evidence="1">
    <location>
        <begin position="226"/>
        <end position="263"/>
    </location>
</feature>
<feature type="region of interest" description="Disordered" evidence="1">
    <location>
        <begin position="30"/>
        <end position="96"/>
    </location>
</feature>